<evidence type="ECO:0008006" key="7">
    <source>
        <dbReference type="Google" id="ProtNLM"/>
    </source>
</evidence>
<dbReference type="PANTHER" id="PTHR47976">
    <property type="entry name" value="G-TYPE LECTIN S-RECEPTOR-LIKE SERINE/THREONINE-PROTEIN KINASE SD2-5"/>
    <property type="match status" value="1"/>
</dbReference>
<dbReference type="OrthoDB" id="4062651at2759"/>
<gene>
    <name evidence="5" type="ORF">SELMODRAFT_93883</name>
</gene>
<dbReference type="Proteomes" id="UP000001514">
    <property type="component" value="Unassembled WGS sequence"/>
</dbReference>
<dbReference type="InParanoid" id="D8RHS8"/>
<keyword evidence="6" id="KW-1185">Reference proteome</keyword>
<dbReference type="PIRSF" id="PIRSF002686">
    <property type="entry name" value="SLG"/>
    <property type="match status" value="1"/>
</dbReference>
<dbReference type="Gramene" id="EFJ28336">
    <property type="protein sequence ID" value="EFJ28336"/>
    <property type="gene ID" value="SELMODRAFT_93883"/>
</dbReference>
<feature type="domain" description="Bulb-type lectin" evidence="3">
    <location>
        <begin position="51"/>
        <end position="169"/>
    </location>
</feature>
<accession>D8RHS8</accession>
<dbReference type="SUPFAM" id="SSF57414">
    <property type="entry name" value="Hairpin loop containing domain-like"/>
    <property type="match status" value="1"/>
</dbReference>
<dbReference type="OMA" id="GRVKWQT"/>
<reference evidence="5 6" key="1">
    <citation type="journal article" date="2011" name="Science">
        <title>The Selaginella genome identifies genetic changes associated with the evolution of vascular plants.</title>
        <authorList>
            <person name="Banks J.A."/>
            <person name="Nishiyama T."/>
            <person name="Hasebe M."/>
            <person name="Bowman J.L."/>
            <person name="Gribskov M."/>
            <person name="dePamphilis C."/>
            <person name="Albert V.A."/>
            <person name="Aono N."/>
            <person name="Aoyama T."/>
            <person name="Ambrose B.A."/>
            <person name="Ashton N.W."/>
            <person name="Axtell M.J."/>
            <person name="Barker E."/>
            <person name="Barker M.S."/>
            <person name="Bennetzen J.L."/>
            <person name="Bonawitz N.D."/>
            <person name="Chapple C."/>
            <person name="Cheng C."/>
            <person name="Correa L.G."/>
            <person name="Dacre M."/>
            <person name="DeBarry J."/>
            <person name="Dreyer I."/>
            <person name="Elias M."/>
            <person name="Engstrom E.M."/>
            <person name="Estelle M."/>
            <person name="Feng L."/>
            <person name="Finet C."/>
            <person name="Floyd S.K."/>
            <person name="Frommer W.B."/>
            <person name="Fujita T."/>
            <person name="Gramzow L."/>
            <person name="Gutensohn M."/>
            <person name="Harholt J."/>
            <person name="Hattori M."/>
            <person name="Heyl A."/>
            <person name="Hirai T."/>
            <person name="Hiwatashi Y."/>
            <person name="Ishikawa M."/>
            <person name="Iwata M."/>
            <person name="Karol K.G."/>
            <person name="Koehler B."/>
            <person name="Kolukisaoglu U."/>
            <person name="Kubo M."/>
            <person name="Kurata T."/>
            <person name="Lalonde S."/>
            <person name="Li K."/>
            <person name="Li Y."/>
            <person name="Litt A."/>
            <person name="Lyons E."/>
            <person name="Manning G."/>
            <person name="Maruyama T."/>
            <person name="Michael T.P."/>
            <person name="Mikami K."/>
            <person name="Miyazaki S."/>
            <person name="Morinaga S."/>
            <person name="Murata T."/>
            <person name="Mueller-Roeber B."/>
            <person name="Nelson D.R."/>
            <person name="Obara M."/>
            <person name="Oguri Y."/>
            <person name="Olmstead R.G."/>
            <person name="Onodera N."/>
            <person name="Petersen B.L."/>
            <person name="Pils B."/>
            <person name="Prigge M."/>
            <person name="Rensing S.A."/>
            <person name="Riano-Pachon D.M."/>
            <person name="Roberts A.W."/>
            <person name="Sato Y."/>
            <person name="Scheller H.V."/>
            <person name="Schulz B."/>
            <person name="Schulz C."/>
            <person name="Shakirov E.V."/>
            <person name="Shibagaki N."/>
            <person name="Shinohara N."/>
            <person name="Shippen D.E."/>
            <person name="Soerensen I."/>
            <person name="Sotooka R."/>
            <person name="Sugimoto N."/>
            <person name="Sugita M."/>
            <person name="Sumikawa N."/>
            <person name="Tanurdzic M."/>
            <person name="Theissen G."/>
            <person name="Ulvskov P."/>
            <person name="Wakazuki S."/>
            <person name="Weng J.K."/>
            <person name="Willats W.W."/>
            <person name="Wipf D."/>
            <person name="Wolf P.G."/>
            <person name="Yang L."/>
            <person name="Zimmer A.D."/>
            <person name="Zhu Q."/>
            <person name="Mitros T."/>
            <person name="Hellsten U."/>
            <person name="Loque D."/>
            <person name="Otillar R."/>
            <person name="Salamov A."/>
            <person name="Schmutz J."/>
            <person name="Shapiro H."/>
            <person name="Lindquist E."/>
            <person name="Lucas S."/>
            <person name="Rokhsar D."/>
            <person name="Grigoriev I.V."/>
        </authorList>
    </citation>
    <scope>NUCLEOTIDE SEQUENCE [LARGE SCALE GENOMIC DNA]</scope>
</reference>
<evidence type="ECO:0000313" key="5">
    <source>
        <dbReference type="EMBL" id="EFJ28336.1"/>
    </source>
</evidence>
<evidence type="ECO:0000256" key="1">
    <source>
        <dbReference type="ARBA" id="ARBA00022729"/>
    </source>
</evidence>
<dbReference type="Pfam" id="PF08276">
    <property type="entry name" value="PAN_2"/>
    <property type="match status" value="1"/>
</dbReference>
<dbReference type="KEGG" id="smo:SELMODRAFT_93883"/>
<dbReference type="PROSITE" id="PS50948">
    <property type="entry name" value="PAN"/>
    <property type="match status" value="1"/>
</dbReference>
<feature type="non-terminal residue" evidence="5">
    <location>
        <position position="434"/>
    </location>
</feature>
<name>D8RHS8_SELML</name>
<dbReference type="AlphaFoldDB" id="D8RHS8"/>
<feature type="domain" description="Apple" evidence="4">
    <location>
        <begin position="358"/>
        <end position="434"/>
    </location>
</feature>
<dbReference type="InterPro" id="IPR036426">
    <property type="entry name" value="Bulb-type_lectin_dom_sf"/>
</dbReference>
<dbReference type="SMART" id="SM00108">
    <property type="entry name" value="B_lectin"/>
    <property type="match status" value="1"/>
</dbReference>
<dbReference type="Pfam" id="PF01453">
    <property type="entry name" value="B_lectin"/>
    <property type="match status" value="1"/>
</dbReference>
<dbReference type="Gene3D" id="2.90.10.10">
    <property type="entry name" value="Bulb-type lectin domain"/>
    <property type="match status" value="1"/>
</dbReference>
<dbReference type="FunCoup" id="D8RHS8">
    <property type="interactions" value="603"/>
</dbReference>
<dbReference type="PROSITE" id="PS50927">
    <property type="entry name" value="BULB_LECTIN"/>
    <property type="match status" value="1"/>
</dbReference>
<evidence type="ECO:0000313" key="6">
    <source>
        <dbReference type="Proteomes" id="UP000001514"/>
    </source>
</evidence>
<dbReference type="HOGENOM" id="CLU_043351_0_0_1"/>
<sequence>MADPAPQRGTCSLAAIFLAILCTRASCQQQVLEQNQFPRVIPGDPRGLDGRAVEFDGYTAPNLSLLNIAQYSLAFVNHSSGLFTLAIVTNSSAGSLARIIWEANQDDPVSANATLGFEGDGGLALRDSGGRLVWTTGPLNGLSTTLELQETGNLTVRNVDNEVLWQSFGSPTDTLVLQQPLSPGMRLESRRSSTNSSSGTYSLVMEAGGLVLYSNFSGRQEPYWIRGYDGLETLAAATTNACESLTAALARNESSSALTFTFRCGSNETLIIPLQVAGENGSFIRLEADGNLQAYTLGSSGNWTESQKLFEQAGSCGLPERCQPFGICSNGSCVECLSATGTRVPWSNSCSAPVIDSCGNSSSLDFVSLPGIEHFSHRYLNGSSLSFQLCRSQCLQNCSCSAFFFWEESSSCFLMDSLRTLQAVPNHRHVAYVK</sequence>
<dbReference type="eggNOG" id="ENOG502QWJD">
    <property type="taxonomic scope" value="Eukaryota"/>
</dbReference>
<feature type="signal peptide" evidence="2">
    <location>
        <begin position="1"/>
        <end position="27"/>
    </location>
</feature>
<evidence type="ECO:0000259" key="3">
    <source>
        <dbReference type="PROSITE" id="PS50927"/>
    </source>
</evidence>
<evidence type="ECO:0000256" key="2">
    <source>
        <dbReference type="SAM" id="SignalP"/>
    </source>
</evidence>
<dbReference type="InterPro" id="IPR003609">
    <property type="entry name" value="Pan_app"/>
</dbReference>
<keyword evidence="1 2" id="KW-0732">Signal</keyword>
<dbReference type="InterPro" id="IPR035446">
    <property type="entry name" value="SLSG/EP1"/>
</dbReference>
<evidence type="ECO:0000259" key="4">
    <source>
        <dbReference type="PROSITE" id="PS50948"/>
    </source>
</evidence>
<dbReference type="SUPFAM" id="SSF51110">
    <property type="entry name" value="alpha-D-mannose-specific plant lectins"/>
    <property type="match status" value="1"/>
</dbReference>
<organism evidence="6">
    <name type="scientific">Selaginella moellendorffii</name>
    <name type="common">Spikemoss</name>
    <dbReference type="NCBI Taxonomy" id="88036"/>
    <lineage>
        <taxon>Eukaryota</taxon>
        <taxon>Viridiplantae</taxon>
        <taxon>Streptophyta</taxon>
        <taxon>Embryophyta</taxon>
        <taxon>Tracheophyta</taxon>
        <taxon>Lycopodiopsida</taxon>
        <taxon>Selaginellales</taxon>
        <taxon>Selaginellaceae</taxon>
        <taxon>Selaginella</taxon>
    </lineage>
</organism>
<protein>
    <recommendedName>
        <fullName evidence="7">Bulb-type lectin domain-containing protein</fullName>
    </recommendedName>
</protein>
<feature type="chain" id="PRO_5003121825" description="Bulb-type lectin domain-containing protein" evidence="2">
    <location>
        <begin position="28"/>
        <end position="434"/>
    </location>
</feature>
<proteinExistence type="predicted"/>
<dbReference type="InterPro" id="IPR001480">
    <property type="entry name" value="Bulb-type_lectin_dom"/>
</dbReference>
<dbReference type="InterPro" id="IPR051343">
    <property type="entry name" value="G-type_lectin_kinases/EP1-like"/>
</dbReference>
<dbReference type="PANTHER" id="PTHR47976:SF115">
    <property type="entry name" value="RECEPTOR-LIKE SERINE_THREONINE-PROTEIN KINASE"/>
    <property type="match status" value="1"/>
</dbReference>
<dbReference type="EMBL" id="GL377579">
    <property type="protein sequence ID" value="EFJ28336.1"/>
    <property type="molecule type" value="Genomic_DNA"/>
</dbReference>